<sequence length="149" mass="16654">MSNKIFIITVFISNIAFGSVLPKIDLQRVVNTKSTNKLTTKISTQLFNRGLEKHIAKAKVKNSLMHDDELNAIMAHNIVKTLKTVNEKDIVDFLAQSALRGKKVDLSSYSTLIALVQKSSQALLDKETLFHIEKVSLENESLKAMRVVS</sequence>
<dbReference type="RefSeq" id="WP_013326460.1">
    <property type="nucleotide sequence ID" value="NC_014506.1"/>
</dbReference>
<keyword evidence="2" id="KW-1185">Reference proteome</keyword>
<protein>
    <submittedName>
        <fullName evidence="1">Uncharacterized protein</fullName>
    </submittedName>
</protein>
<evidence type="ECO:0000313" key="1">
    <source>
        <dbReference type="EMBL" id="ADN08704.1"/>
    </source>
</evidence>
<reference evidence="2" key="1">
    <citation type="journal article" date="2010" name="Stand. Genomic Sci.">
        <title>Complete genome sequence of Sulfurimonas autotrophica type strain (OK10).</title>
        <authorList>
            <person name="Sikorski J."/>
            <person name="Munk C."/>
            <person name="Lapidus A."/>
            <person name="Djao O."/>
            <person name="Lucas S."/>
            <person name="Glavina Del Rio T."/>
            <person name="Nolan M."/>
            <person name="Tice H."/>
            <person name="Han C."/>
            <person name="Cheng J."/>
            <person name="Tapia R."/>
            <person name="Goodwin L."/>
            <person name="Pitluck S."/>
            <person name="Liolios K."/>
            <person name="Ivanova N."/>
            <person name="Mavromatis K."/>
            <person name="Mikhailova N."/>
            <person name="Pati A."/>
            <person name="Sims D."/>
            <person name="Meincke L."/>
            <person name="Brettin T."/>
            <person name="Detter J."/>
            <person name="Chen A."/>
            <person name="Palaniappan K."/>
            <person name="Land M."/>
            <person name="Hauser L."/>
            <person name="Chang Y."/>
            <person name="Jeffries C."/>
            <person name="Rohde M."/>
            <person name="Lang E."/>
            <person name="Spring S."/>
            <person name="Goker M."/>
            <person name="Woyke T."/>
            <person name="Bristow J."/>
            <person name="Eisen J."/>
            <person name="Markowitz V."/>
            <person name="Hugenholtz P."/>
            <person name="Kyrpides N."/>
            <person name="Klenk H."/>
        </authorList>
    </citation>
    <scope>NUCLEOTIDE SEQUENCE [LARGE SCALE GENOMIC DNA]</scope>
    <source>
        <strain evidence="2">ATCC BAA-671 / DSM 16294 / JCM 11897 / OK10</strain>
    </source>
</reference>
<evidence type="ECO:0000313" key="2">
    <source>
        <dbReference type="Proteomes" id="UP000007803"/>
    </source>
</evidence>
<organism evidence="1 2">
    <name type="scientific">Sulfurimonas autotrophica (strain ATCC BAA-671 / DSM 16294 / JCM 11897 / OK10)</name>
    <dbReference type="NCBI Taxonomy" id="563040"/>
    <lineage>
        <taxon>Bacteria</taxon>
        <taxon>Pseudomonadati</taxon>
        <taxon>Campylobacterota</taxon>
        <taxon>Epsilonproteobacteria</taxon>
        <taxon>Campylobacterales</taxon>
        <taxon>Sulfurimonadaceae</taxon>
        <taxon>Sulfurimonas</taxon>
    </lineage>
</organism>
<name>E0UQ29_SULAO</name>
<dbReference type="KEGG" id="sua:Saut_0655"/>
<dbReference type="STRING" id="563040.Saut_0655"/>
<dbReference type="EMBL" id="CP002205">
    <property type="protein sequence ID" value="ADN08704.1"/>
    <property type="molecule type" value="Genomic_DNA"/>
</dbReference>
<dbReference type="OrthoDB" id="5373043at2"/>
<gene>
    <name evidence="1" type="ordered locus">Saut_0655</name>
</gene>
<dbReference type="HOGENOM" id="CLU_1785898_0_0_7"/>
<proteinExistence type="predicted"/>
<accession>E0UQ29</accession>
<dbReference type="Proteomes" id="UP000007803">
    <property type="component" value="Chromosome"/>
</dbReference>
<dbReference type="AlphaFoldDB" id="E0UQ29"/>